<dbReference type="EC" id="1.9.3.1" evidence="6"/>
<dbReference type="EMBL" id="JMIY01000009">
    <property type="protein sequence ID" value="KCZ70350.1"/>
    <property type="molecule type" value="Genomic_DNA"/>
</dbReference>
<keyword evidence="4" id="KW-1133">Transmembrane helix</keyword>
<keyword evidence="2" id="KW-0479">Metal-binding</keyword>
<organism evidence="6 7">
    <name type="scientific">Candidatus Methanoperedens nitratireducens</name>
    <dbReference type="NCBI Taxonomy" id="1392998"/>
    <lineage>
        <taxon>Archaea</taxon>
        <taxon>Methanobacteriati</taxon>
        <taxon>Methanobacteriota</taxon>
        <taxon>Stenosarchaea group</taxon>
        <taxon>Methanomicrobia</taxon>
        <taxon>Methanosarcinales</taxon>
        <taxon>ANME-2 cluster</taxon>
        <taxon>Candidatus Methanoperedentaceae</taxon>
        <taxon>Candidatus Methanoperedens</taxon>
    </lineage>
</organism>
<evidence type="ECO:0000313" key="6">
    <source>
        <dbReference type="EMBL" id="KCZ70350.1"/>
    </source>
</evidence>
<keyword evidence="6" id="KW-0560">Oxidoreductase</keyword>
<evidence type="ECO:0000256" key="4">
    <source>
        <dbReference type="SAM" id="Phobius"/>
    </source>
</evidence>
<keyword evidence="4" id="KW-0812">Transmembrane</keyword>
<dbReference type="Proteomes" id="UP000027153">
    <property type="component" value="Unassembled WGS sequence"/>
</dbReference>
<proteinExistence type="predicted"/>
<accession>A0A062V4M5</accession>
<dbReference type="PANTHER" id="PTHR42838:SF2">
    <property type="entry name" value="NITROUS-OXIDE REDUCTASE"/>
    <property type="match status" value="1"/>
</dbReference>
<dbReference type="OrthoDB" id="3372at2157"/>
<evidence type="ECO:0000256" key="2">
    <source>
        <dbReference type="ARBA" id="ARBA00022723"/>
    </source>
</evidence>
<evidence type="ECO:0000259" key="5">
    <source>
        <dbReference type="Pfam" id="PF13473"/>
    </source>
</evidence>
<dbReference type="GO" id="GO:0016491">
    <property type="term" value="F:oxidoreductase activity"/>
    <property type="evidence" value="ECO:0007669"/>
    <property type="project" value="UniProtKB-KW"/>
</dbReference>
<keyword evidence="7" id="KW-1185">Reference proteome</keyword>
<dbReference type="InterPro" id="IPR001505">
    <property type="entry name" value="Copper_CuA"/>
</dbReference>
<dbReference type="GO" id="GO:0005507">
    <property type="term" value="F:copper ion binding"/>
    <property type="evidence" value="ECO:0007669"/>
    <property type="project" value="InterPro"/>
</dbReference>
<name>A0A062V4M5_9EURY</name>
<dbReference type="PANTHER" id="PTHR42838">
    <property type="entry name" value="CYTOCHROME C OXIDASE SUBUNIT II"/>
    <property type="match status" value="1"/>
</dbReference>
<evidence type="ECO:0000313" key="7">
    <source>
        <dbReference type="Proteomes" id="UP000027153"/>
    </source>
</evidence>
<dbReference type="InterPro" id="IPR028096">
    <property type="entry name" value="EfeO_Cupredoxin"/>
</dbReference>
<reference evidence="6 7" key="1">
    <citation type="journal article" date="2013" name="Nature">
        <title>Anaerobic oxidation of methane coupled to nitrate reduction in a novel archaeal lineage.</title>
        <authorList>
            <person name="Haroon M.F."/>
            <person name="Hu S."/>
            <person name="Shi Y."/>
            <person name="Imelfort M."/>
            <person name="Keller J."/>
            <person name="Hugenholtz P."/>
            <person name="Yuan Z."/>
            <person name="Tyson G.W."/>
        </authorList>
    </citation>
    <scope>NUCLEOTIDE SEQUENCE [LARGE SCALE GENOMIC DNA]</scope>
    <source>
        <strain evidence="6 7">ANME-2d</strain>
    </source>
</reference>
<comment type="caution">
    <text evidence="6">The sequence shown here is derived from an EMBL/GenBank/DDBJ whole genome shotgun (WGS) entry which is preliminary data.</text>
</comment>
<dbReference type="Pfam" id="PF13473">
    <property type="entry name" value="Cupredoxin_1"/>
    <property type="match status" value="1"/>
</dbReference>
<comment type="subcellular location">
    <subcellularLocation>
        <location evidence="1">Cell envelope</location>
    </subcellularLocation>
</comment>
<dbReference type="InterPro" id="IPR008972">
    <property type="entry name" value="Cupredoxin"/>
</dbReference>
<protein>
    <submittedName>
        <fullName evidence="6">Nitrous oxide reductase</fullName>
        <ecNumber evidence="6">1.9.3.1</ecNumber>
    </submittedName>
</protein>
<dbReference type="InterPro" id="IPR051403">
    <property type="entry name" value="NosZ/Cyto_c_oxidase_sub2"/>
</dbReference>
<dbReference type="Gene3D" id="2.60.40.420">
    <property type="entry name" value="Cupredoxins - blue copper proteins"/>
    <property type="match status" value="1"/>
</dbReference>
<sequence length="136" mass="14981">MQSKHIAEIVAGLLVILATVGTIAGALIYEDKLTRENTIELIARAPERGNWNLPDIELMQGETYRIKIKNIDTVSHGFAIPGLGISLSGNGEIKPGQVATIEITPEKTGNFMYTCTTWCSDRHMQMTGRVVVLEKR</sequence>
<feature type="transmembrane region" description="Helical" evidence="4">
    <location>
        <begin position="6"/>
        <end position="29"/>
    </location>
</feature>
<keyword evidence="3" id="KW-0186">Copper</keyword>
<dbReference type="RefSeq" id="WP_052369014.1">
    <property type="nucleotide sequence ID" value="NZ_JMIY01000009.1"/>
</dbReference>
<feature type="domain" description="EfeO-type cupredoxin-like" evidence="5">
    <location>
        <begin position="49"/>
        <end position="132"/>
    </location>
</feature>
<dbReference type="AlphaFoldDB" id="A0A062V4M5"/>
<gene>
    <name evidence="6" type="ORF">ANME2D_03466</name>
</gene>
<dbReference type="PROSITE" id="PS00078">
    <property type="entry name" value="COX2"/>
    <property type="match status" value="1"/>
</dbReference>
<keyword evidence="4" id="KW-0472">Membrane</keyword>
<dbReference type="SUPFAM" id="SSF49503">
    <property type="entry name" value="Cupredoxins"/>
    <property type="match status" value="1"/>
</dbReference>
<evidence type="ECO:0000256" key="3">
    <source>
        <dbReference type="ARBA" id="ARBA00023008"/>
    </source>
</evidence>
<evidence type="ECO:0000256" key="1">
    <source>
        <dbReference type="ARBA" id="ARBA00004196"/>
    </source>
</evidence>